<dbReference type="Pfam" id="PF14253">
    <property type="entry name" value="AbiH"/>
    <property type="match status" value="1"/>
</dbReference>
<gene>
    <name evidence="1" type="ORF">CLOACE_15080</name>
</gene>
<proteinExistence type="predicted"/>
<reference evidence="1 2" key="1">
    <citation type="submission" date="2016-06" db="EMBL/GenBank/DDBJ databases">
        <title>Genome sequence of Clostridium acetireducens DSM 10703.</title>
        <authorList>
            <person name="Poehlein A."/>
            <person name="Fluechter S."/>
            <person name="Duerre P."/>
            <person name="Daniel R."/>
        </authorList>
    </citation>
    <scope>NUCLEOTIDE SEQUENCE [LARGE SCALE GENOMIC DNA]</scope>
    <source>
        <strain evidence="1 2">DSM 10703</strain>
    </source>
</reference>
<dbReference type="EMBL" id="LZFO01000021">
    <property type="protein sequence ID" value="OFI05813.1"/>
    <property type="molecule type" value="Genomic_DNA"/>
</dbReference>
<evidence type="ECO:0000313" key="1">
    <source>
        <dbReference type="EMBL" id="OFI05813.1"/>
    </source>
</evidence>
<sequence length="106" mass="12609">MNERDLFIIGNGFDISHRVKSSYYNFKEYVNKHDKSLSFTFDVYFECEDLWGDFENNLAFLSREMLMEGVDNMLDINMSTFDEEDEKFSYADYFASIEMGTCLYTI</sequence>
<dbReference type="InterPro" id="IPR025935">
    <property type="entry name" value="AbiH"/>
</dbReference>
<dbReference type="PATRIC" id="fig|1121290.3.peg.1494"/>
<dbReference type="STRING" id="1121290.CLAOCE_15080"/>
<evidence type="ECO:0008006" key="3">
    <source>
        <dbReference type="Google" id="ProtNLM"/>
    </source>
</evidence>
<evidence type="ECO:0000313" key="2">
    <source>
        <dbReference type="Proteomes" id="UP000175744"/>
    </source>
</evidence>
<dbReference type="RefSeq" id="WP_070110486.1">
    <property type="nucleotide sequence ID" value="NZ_LZFO01000021.1"/>
</dbReference>
<protein>
    <recommendedName>
        <fullName evidence="3">Bacteriophage abortive infection AbiH</fullName>
    </recommendedName>
</protein>
<organism evidence="1 2">
    <name type="scientific">Clostridium acetireducens DSM 10703</name>
    <dbReference type="NCBI Taxonomy" id="1121290"/>
    <lineage>
        <taxon>Bacteria</taxon>
        <taxon>Bacillati</taxon>
        <taxon>Bacillota</taxon>
        <taxon>Clostridia</taxon>
        <taxon>Eubacteriales</taxon>
        <taxon>Clostridiaceae</taxon>
        <taxon>Clostridium</taxon>
    </lineage>
</organism>
<dbReference type="Proteomes" id="UP000175744">
    <property type="component" value="Unassembled WGS sequence"/>
</dbReference>
<accession>A0A1E8EY08</accession>
<name>A0A1E8EY08_9CLOT</name>
<dbReference type="AlphaFoldDB" id="A0A1E8EY08"/>
<comment type="caution">
    <text evidence="1">The sequence shown here is derived from an EMBL/GenBank/DDBJ whole genome shotgun (WGS) entry which is preliminary data.</text>
</comment>
<keyword evidence="2" id="KW-1185">Reference proteome</keyword>